<dbReference type="InterPro" id="IPR048716">
    <property type="entry name" value="Phosphatase-like_N"/>
</dbReference>
<dbReference type="Gene3D" id="1.10.8.1060">
    <property type="entry name" value="Corynebacterium glutamicum thioredoxin-dependent arsenate reductase, N-terminal domain"/>
    <property type="match status" value="1"/>
</dbReference>
<feature type="domain" description="Protein-tyrosine-phosphatase-like N-terminal" evidence="1">
    <location>
        <begin position="13"/>
        <end position="63"/>
    </location>
</feature>
<name>A0A6V8KBZ3_9ACTN</name>
<dbReference type="Proteomes" id="UP000482800">
    <property type="component" value="Unassembled WGS sequence"/>
</dbReference>
<sequence>MPAALLMSQERERLLARLTARYAGIRSPERVREVVDEVYARFAGARIQTYVPVLAEHAARELLDDHGRDGGIP</sequence>
<evidence type="ECO:0000259" key="1">
    <source>
        <dbReference type="Pfam" id="PF21234"/>
    </source>
</evidence>
<comment type="caution">
    <text evidence="2">The sequence shown here is derived from an EMBL/GenBank/DDBJ whole genome shotgun (WGS) entry which is preliminary data.</text>
</comment>
<protein>
    <recommendedName>
        <fullName evidence="1">Protein-tyrosine-phosphatase-like N-terminal domain-containing protein</fullName>
    </recommendedName>
</protein>
<dbReference type="AlphaFoldDB" id="A0A6V8KBZ3"/>
<proteinExistence type="predicted"/>
<organism evidence="2 3">
    <name type="scientific">Phytohabitans houttuyneae</name>
    <dbReference type="NCBI Taxonomy" id="1076126"/>
    <lineage>
        <taxon>Bacteria</taxon>
        <taxon>Bacillati</taxon>
        <taxon>Actinomycetota</taxon>
        <taxon>Actinomycetes</taxon>
        <taxon>Micromonosporales</taxon>
        <taxon>Micromonosporaceae</taxon>
    </lineage>
</organism>
<evidence type="ECO:0000313" key="3">
    <source>
        <dbReference type="Proteomes" id="UP000482800"/>
    </source>
</evidence>
<dbReference type="NCBIfam" id="NF046112">
    <property type="entry name" value="MSMEG_6209_Nter"/>
    <property type="match status" value="1"/>
</dbReference>
<gene>
    <name evidence="2" type="ORF">Phou_051300</name>
</gene>
<dbReference type="RefSeq" id="WP_173059428.1">
    <property type="nucleotide sequence ID" value="NZ_BAABGO010000081.1"/>
</dbReference>
<reference evidence="2 3" key="1">
    <citation type="submission" date="2020-03" db="EMBL/GenBank/DDBJ databases">
        <title>Whole genome shotgun sequence of Phytohabitans houttuyneae NBRC 108639.</title>
        <authorList>
            <person name="Komaki H."/>
            <person name="Tamura T."/>
        </authorList>
    </citation>
    <scope>NUCLEOTIDE SEQUENCE [LARGE SCALE GENOMIC DNA]</scope>
    <source>
        <strain evidence="2 3">NBRC 108639</strain>
    </source>
</reference>
<dbReference type="EMBL" id="BLPF01000002">
    <property type="protein sequence ID" value="GFJ80950.1"/>
    <property type="molecule type" value="Genomic_DNA"/>
</dbReference>
<keyword evidence="3" id="KW-1185">Reference proteome</keyword>
<evidence type="ECO:0000313" key="2">
    <source>
        <dbReference type="EMBL" id="GFJ80950.1"/>
    </source>
</evidence>
<dbReference type="Pfam" id="PF21234">
    <property type="entry name" value="Phosphatase-like_N"/>
    <property type="match status" value="1"/>
</dbReference>
<reference evidence="2 3" key="2">
    <citation type="submission" date="2020-03" db="EMBL/GenBank/DDBJ databases">
        <authorList>
            <person name="Ichikawa N."/>
            <person name="Kimura A."/>
            <person name="Kitahashi Y."/>
            <person name="Uohara A."/>
        </authorList>
    </citation>
    <scope>NUCLEOTIDE SEQUENCE [LARGE SCALE GENOMIC DNA]</scope>
    <source>
        <strain evidence="2 3">NBRC 108639</strain>
    </source>
</reference>
<accession>A0A6V8KBZ3</accession>